<proteinExistence type="inferred from homology"/>
<dbReference type="Pfam" id="PF03195">
    <property type="entry name" value="LOB"/>
    <property type="match status" value="1"/>
</dbReference>
<dbReference type="PANTHER" id="PTHR31301:SF153">
    <property type="entry name" value="LOB DOMAIN-CONTAINING PROTEIN 26"/>
    <property type="match status" value="1"/>
</dbReference>
<dbReference type="AlphaFoldDB" id="A0A2G5DJJ5"/>
<dbReference type="EMBL" id="KZ305035">
    <property type="protein sequence ID" value="PIA43673.1"/>
    <property type="molecule type" value="Genomic_DNA"/>
</dbReference>
<protein>
    <recommendedName>
        <fullName evidence="3">LOB domain-containing protein</fullName>
    </recommendedName>
</protein>
<organism evidence="4 5">
    <name type="scientific">Aquilegia coerulea</name>
    <name type="common">Rocky mountain columbine</name>
    <dbReference type="NCBI Taxonomy" id="218851"/>
    <lineage>
        <taxon>Eukaryota</taxon>
        <taxon>Viridiplantae</taxon>
        <taxon>Streptophyta</taxon>
        <taxon>Embryophyta</taxon>
        <taxon>Tracheophyta</taxon>
        <taxon>Spermatophyta</taxon>
        <taxon>Magnoliopsida</taxon>
        <taxon>Ranunculales</taxon>
        <taxon>Ranunculaceae</taxon>
        <taxon>Thalictroideae</taxon>
        <taxon>Aquilegia</taxon>
    </lineage>
</organism>
<keyword evidence="5" id="KW-1185">Reference proteome</keyword>
<accession>A0A2G5DJJ5</accession>
<dbReference type="STRING" id="218851.A0A2G5DJJ5"/>
<dbReference type="InParanoid" id="A0A2G5DJJ5"/>
<comment type="similarity">
    <text evidence="1">Belongs to the LOB domain-containing protein family.</text>
</comment>
<evidence type="ECO:0000313" key="4">
    <source>
        <dbReference type="EMBL" id="PIA43673.1"/>
    </source>
</evidence>
<evidence type="ECO:0000313" key="5">
    <source>
        <dbReference type="Proteomes" id="UP000230069"/>
    </source>
</evidence>
<evidence type="ECO:0000256" key="2">
    <source>
        <dbReference type="SAM" id="Coils"/>
    </source>
</evidence>
<dbReference type="PROSITE" id="PS50891">
    <property type="entry name" value="LOB"/>
    <property type="match status" value="1"/>
</dbReference>
<feature type="domain" description="LOB" evidence="3">
    <location>
        <begin position="5"/>
        <end position="106"/>
    </location>
</feature>
<sequence length="153" mass="17577">MANPTRCAGCRYLRRRCPEDCVLAPYFLSSNPERFICVHRIFGASNVSRMLMQLPVVHRAAAADCMSYEAANRVRDPVYGCTGIIYQLQQQIAMLERELAKAQGEIAFYNAQQQEMNRDQDQGESSLFNASQQQPFHLDQQLLLHYYQLNLNP</sequence>
<dbReference type="InterPro" id="IPR004883">
    <property type="entry name" value="LOB"/>
</dbReference>
<evidence type="ECO:0000259" key="3">
    <source>
        <dbReference type="PROSITE" id="PS50891"/>
    </source>
</evidence>
<keyword evidence="2" id="KW-0175">Coiled coil</keyword>
<dbReference type="OrthoDB" id="684652at2759"/>
<feature type="coiled-coil region" evidence="2">
    <location>
        <begin position="85"/>
        <end position="119"/>
    </location>
</feature>
<gene>
    <name evidence="4" type="ORF">AQUCO_01800023v1</name>
</gene>
<evidence type="ECO:0000256" key="1">
    <source>
        <dbReference type="ARBA" id="ARBA00005474"/>
    </source>
</evidence>
<dbReference type="Proteomes" id="UP000230069">
    <property type="component" value="Unassembled WGS sequence"/>
</dbReference>
<name>A0A2G5DJJ5_AQUCA</name>
<reference evidence="4 5" key="1">
    <citation type="submission" date="2017-09" db="EMBL/GenBank/DDBJ databases">
        <title>WGS assembly of Aquilegia coerulea Goldsmith.</title>
        <authorList>
            <person name="Hodges S."/>
            <person name="Kramer E."/>
            <person name="Nordborg M."/>
            <person name="Tomkins J."/>
            <person name="Borevitz J."/>
            <person name="Derieg N."/>
            <person name="Yan J."/>
            <person name="Mihaltcheva S."/>
            <person name="Hayes R.D."/>
            <person name="Rokhsar D."/>
        </authorList>
    </citation>
    <scope>NUCLEOTIDE SEQUENCE [LARGE SCALE GENOMIC DNA]</scope>
    <source>
        <strain evidence="5">cv. Goldsmith</strain>
    </source>
</reference>
<dbReference type="PANTHER" id="PTHR31301">
    <property type="entry name" value="LOB DOMAIN-CONTAINING PROTEIN 4-RELATED"/>
    <property type="match status" value="1"/>
</dbReference>